<dbReference type="PANTHER" id="PTHR11817">
    <property type="entry name" value="PYRUVATE KINASE"/>
    <property type="match status" value="1"/>
</dbReference>
<dbReference type="KEGG" id="drt:Dret_2252"/>
<keyword evidence="12 17" id="KW-0670">Pyruvate</keyword>
<dbReference type="GO" id="GO:0016301">
    <property type="term" value="F:kinase activity"/>
    <property type="evidence" value="ECO:0007669"/>
    <property type="project" value="UniProtKB-KW"/>
</dbReference>
<dbReference type="PROSITE" id="PS00110">
    <property type="entry name" value="PYRUVATE_KINASE"/>
    <property type="match status" value="1"/>
</dbReference>
<feature type="domain" description="Pyruvate kinase barrel" evidence="15">
    <location>
        <begin position="2"/>
        <end position="327"/>
    </location>
</feature>
<evidence type="ECO:0000256" key="7">
    <source>
        <dbReference type="ARBA" id="ARBA00022741"/>
    </source>
</evidence>
<evidence type="ECO:0000256" key="1">
    <source>
        <dbReference type="ARBA" id="ARBA00001958"/>
    </source>
</evidence>
<evidence type="ECO:0000256" key="13">
    <source>
        <dbReference type="NCBIfam" id="TIGR01064"/>
    </source>
</evidence>
<protein>
    <recommendedName>
        <fullName evidence="4 13">Pyruvate kinase</fullName>
        <ecNumber evidence="4 13">2.7.1.40</ecNumber>
    </recommendedName>
</protein>
<dbReference type="SUPFAM" id="SSF51621">
    <property type="entry name" value="Phosphoenolpyruvate/pyruvate domain"/>
    <property type="match status" value="1"/>
</dbReference>
<dbReference type="InterPro" id="IPR015813">
    <property type="entry name" value="Pyrv/PenolPyrv_kinase-like_dom"/>
</dbReference>
<evidence type="ECO:0000256" key="10">
    <source>
        <dbReference type="ARBA" id="ARBA00022842"/>
    </source>
</evidence>
<keyword evidence="9" id="KW-0067">ATP-binding</keyword>
<dbReference type="HOGENOM" id="CLU_015439_0_2_7"/>
<dbReference type="InterPro" id="IPR011037">
    <property type="entry name" value="Pyrv_Knase-like_insert_dom_sf"/>
</dbReference>
<dbReference type="AlphaFoldDB" id="C8X539"/>
<comment type="pathway">
    <text evidence="2 14">Carbohydrate degradation; glycolysis; pyruvate from D-glyceraldehyde 3-phosphate: step 5/5.</text>
</comment>
<dbReference type="STRING" id="485915.Dret_2252"/>
<dbReference type="RefSeq" id="WP_015752677.1">
    <property type="nucleotide sequence ID" value="NC_013223.1"/>
</dbReference>
<dbReference type="GO" id="GO:0030955">
    <property type="term" value="F:potassium ion binding"/>
    <property type="evidence" value="ECO:0007669"/>
    <property type="project" value="UniProtKB-UniRule"/>
</dbReference>
<evidence type="ECO:0000313" key="18">
    <source>
        <dbReference type="Proteomes" id="UP000001052"/>
    </source>
</evidence>
<proteinExistence type="inferred from homology"/>
<evidence type="ECO:0000313" key="17">
    <source>
        <dbReference type="EMBL" id="ACV69536.1"/>
    </source>
</evidence>
<keyword evidence="5 14" id="KW-0808">Transferase</keyword>
<dbReference type="OrthoDB" id="9812123at2"/>
<comment type="cofactor">
    <cofactor evidence="1">
        <name>K(+)</name>
        <dbReference type="ChEBI" id="CHEBI:29103"/>
    </cofactor>
</comment>
<reference evidence="18" key="1">
    <citation type="submission" date="2009-09" db="EMBL/GenBank/DDBJ databases">
        <title>The complete chromosome of Desulfohalobium retbaense DSM 5692.</title>
        <authorList>
            <consortium name="US DOE Joint Genome Institute (JGI-PGF)"/>
            <person name="Lucas S."/>
            <person name="Copeland A."/>
            <person name="Lapidus A."/>
            <person name="Glavina del Rio T."/>
            <person name="Dalin E."/>
            <person name="Tice H."/>
            <person name="Bruce D."/>
            <person name="Goodwin L."/>
            <person name="Pitluck S."/>
            <person name="Kyrpides N."/>
            <person name="Mavromatis K."/>
            <person name="Ivanova N."/>
            <person name="Mikhailova N."/>
            <person name="Munk A.C."/>
            <person name="Brettin T."/>
            <person name="Detter J.C."/>
            <person name="Han C."/>
            <person name="Tapia R."/>
            <person name="Larimer F."/>
            <person name="Land M."/>
            <person name="Hauser L."/>
            <person name="Markowitz V."/>
            <person name="Cheng J.-F."/>
            <person name="Hugenholtz P."/>
            <person name="Woyke T."/>
            <person name="Wu D."/>
            <person name="Spring S."/>
            <person name="Klenk H.-P."/>
            <person name="Eisen J.A."/>
        </authorList>
    </citation>
    <scope>NUCLEOTIDE SEQUENCE [LARGE SCALE GENOMIC DNA]</scope>
    <source>
        <strain evidence="18">DSM 5692</strain>
    </source>
</reference>
<dbReference type="GO" id="GO:0004743">
    <property type="term" value="F:pyruvate kinase activity"/>
    <property type="evidence" value="ECO:0007669"/>
    <property type="project" value="UniProtKB-UniRule"/>
</dbReference>
<comment type="catalytic activity">
    <reaction evidence="14">
        <text>pyruvate + ATP = phosphoenolpyruvate + ADP + H(+)</text>
        <dbReference type="Rhea" id="RHEA:18157"/>
        <dbReference type="ChEBI" id="CHEBI:15361"/>
        <dbReference type="ChEBI" id="CHEBI:15378"/>
        <dbReference type="ChEBI" id="CHEBI:30616"/>
        <dbReference type="ChEBI" id="CHEBI:58702"/>
        <dbReference type="ChEBI" id="CHEBI:456216"/>
        <dbReference type="EC" id="2.7.1.40"/>
    </reaction>
</comment>
<reference evidence="17 18" key="2">
    <citation type="journal article" date="2010" name="Stand. Genomic Sci.">
        <title>Complete genome sequence of Desulfohalobium retbaense type strain (HR(100)).</title>
        <authorList>
            <person name="Spring S."/>
            <person name="Nolan M."/>
            <person name="Lapidus A."/>
            <person name="Glavina Del Rio T."/>
            <person name="Copeland A."/>
            <person name="Tice H."/>
            <person name="Cheng J.F."/>
            <person name="Lucas S."/>
            <person name="Land M."/>
            <person name="Chen F."/>
            <person name="Bruce D."/>
            <person name="Goodwin L."/>
            <person name="Pitluck S."/>
            <person name="Ivanova N."/>
            <person name="Mavromatis K."/>
            <person name="Mikhailova N."/>
            <person name="Pati A."/>
            <person name="Chen A."/>
            <person name="Palaniappan K."/>
            <person name="Hauser L."/>
            <person name="Chang Y.J."/>
            <person name="Jeffries C.D."/>
            <person name="Munk C."/>
            <person name="Kiss H."/>
            <person name="Chain P."/>
            <person name="Han C."/>
            <person name="Brettin T."/>
            <person name="Detter J.C."/>
            <person name="Schuler E."/>
            <person name="Goker M."/>
            <person name="Rohde M."/>
            <person name="Bristow J."/>
            <person name="Eisen J.A."/>
            <person name="Markowitz V."/>
            <person name="Hugenholtz P."/>
            <person name="Kyrpides N.C."/>
            <person name="Klenk H.P."/>
        </authorList>
    </citation>
    <scope>NUCLEOTIDE SEQUENCE [LARGE SCALE GENOMIC DNA]</scope>
    <source>
        <strain evidence="17 18">DSM 5692</strain>
    </source>
</reference>
<organism evidence="17 18">
    <name type="scientific">Desulfohalobium retbaense (strain ATCC 49708 / DSM 5692 / JCM 16813 / HR100)</name>
    <dbReference type="NCBI Taxonomy" id="485915"/>
    <lineage>
        <taxon>Bacteria</taxon>
        <taxon>Pseudomonadati</taxon>
        <taxon>Thermodesulfobacteriota</taxon>
        <taxon>Desulfovibrionia</taxon>
        <taxon>Desulfovibrionales</taxon>
        <taxon>Desulfohalobiaceae</taxon>
        <taxon>Desulfohalobium</taxon>
    </lineage>
</organism>
<dbReference type="Gene3D" id="3.40.1380.20">
    <property type="entry name" value="Pyruvate kinase, C-terminal domain"/>
    <property type="match status" value="1"/>
</dbReference>
<dbReference type="NCBIfam" id="TIGR01064">
    <property type="entry name" value="pyruv_kin"/>
    <property type="match status" value="1"/>
</dbReference>
<evidence type="ECO:0000256" key="8">
    <source>
        <dbReference type="ARBA" id="ARBA00022777"/>
    </source>
</evidence>
<feature type="domain" description="Pyruvate kinase C-terminal" evidence="16">
    <location>
        <begin position="361"/>
        <end position="471"/>
    </location>
</feature>
<dbReference type="GO" id="GO:0000287">
    <property type="term" value="F:magnesium ion binding"/>
    <property type="evidence" value="ECO:0007669"/>
    <property type="project" value="UniProtKB-UniRule"/>
</dbReference>
<keyword evidence="7" id="KW-0547">Nucleotide-binding</keyword>
<dbReference type="EC" id="2.7.1.40" evidence="4 13"/>
<evidence type="ECO:0000256" key="4">
    <source>
        <dbReference type="ARBA" id="ARBA00012142"/>
    </source>
</evidence>
<keyword evidence="10 14" id="KW-0460">Magnesium</keyword>
<dbReference type="eggNOG" id="COG0469">
    <property type="taxonomic scope" value="Bacteria"/>
</dbReference>
<comment type="similarity">
    <text evidence="3 14">Belongs to the pyruvate kinase family.</text>
</comment>
<keyword evidence="8 14" id="KW-0418">Kinase</keyword>
<keyword evidence="11 14" id="KW-0324">Glycolysis</keyword>
<dbReference type="InterPro" id="IPR015806">
    <property type="entry name" value="Pyrv_Knase_insert_dom_sf"/>
</dbReference>
<dbReference type="InterPro" id="IPR018209">
    <property type="entry name" value="Pyrv_Knase_AS"/>
</dbReference>
<dbReference type="SUPFAM" id="SSF52935">
    <property type="entry name" value="PK C-terminal domain-like"/>
    <property type="match status" value="1"/>
</dbReference>
<dbReference type="SUPFAM" id="SSF50800">
    <property type="entry name" value="PK beta-barrel domain-like"/>
    <property type="match status" value="1"/>
</dbReference>
<evidence type="ECO:0000256" key="11">
    <source>
        <dbReference type="ARBA" id="ARBA00023152"/>
    </source>
</evidence>
<dbReference type="InterPro" id="IPR015795">
    <property type="entry name" value="Pyrv_Knase_C"/>
</dbReference>
<name>C8X539_DESRD</name>
<evidence type="ECO:0000256" key="12">
    <source>
        <dbReference type="ARBA" id="ARBA00023317"/>
    </source>
</evidence>
<gene>
    <name evidence="17" type="ordered locus">Dret_2252</name>
</gene>
<dbReference type="InterPro" id="IPR001697">
    <property type="entry name" value="Pyr_Knase"/>
</dbReference>
<dbReference type="GO" id="GO:0005524">
    <property type="term" value="F:ATP binding"/>
    <property type="evidence" value="ECO:0007669"/>
    <property type="project" value="UniProtKB-KW"/>
</dbReference>
<dbReference type="NCBIfam" id="NF004491">
    <property type="entry name" value="PRK05826.1"/>
    <property type="match status" value="1"/>
</dbReference>
<dbReference type="Pfam" id="PF00224">
    <property type="entry name" value="PK"/>
    <property type="match status" value="1"/>
</dbReference>
<evidence type="ECO:0000256" key="3">
    <source>
        <dbReference type="ARBA" id="ARBA00008663"/>
    </source>
</evidence>
<keyword evidence="6" id="KW-0479">Metal-binding</keyword>
<evidence type="ECO:0000256" key="14">
    <source>
        <dbReference type="RuleBase" id="RU000504"/>
    </source>
</evidence>
<evidence type="ECO:0000259" key="16">
    <source>
        <dbReference type="Pfam" id="PF02887"/>
    </source>
</evidence>
<evidence type="ECO:0000256" key="5">
    <source>
        <dbReference type="ARBA" id="ARBA00022679"/>
    </source>
</evidence>
<sequence>MRTNTIVTLGPASMQPEILRQLAEQGVRIFRLNFSHGDAAYFSSTVAAIRDLEGEIGHPLTIMADLCGPKIRIGELPGSPVHIAQGTRAMLGPSTLQTRFDPDTVYFSLDMPEVLNGLQEGMPVYLSDGMLRFEVVQVHEPDRLFELEARNRGIVTSHKGIAFPGKEHKLSALTDKDRRDLDEAVELGVDAVALSFVQDRQDIMEAREAIARHRTWIPVVAKLERKSAVDNLESILAVADAVMVARGDLGLECPLATLPVLQKRIIRACRHAQKAVIVATQMLLSMVSNPVPTRAETTDVANAVLDGADCVMLSEETAVGEYPVEAVQFIREITESAETYFLERVQGPYPPKKEHNPAKYLAYAATLIAENMKAKALVSHSTSGMTARLLSSRRPALPVYALTPEQRVVRALNFFWGVRPRLADERIDNHLERVQEFVQRSQDFEPGESVILTSGQPTPGQTKIHTNEIKVYYK</sequence>
<dbReference type="InterPro" id="IPR036918">
    <property type="entry name" value="Pyrv_Knase_C_sf"/>
</dbReference>
<dbReference type="InterPro" id="IPR015793">
    <property type="entry name" value="Pyrv_Knase_brl"/>
</dbReference>
<keyword evidence="18" id="KW-1185">Reference proteome</keyword>
<dbReference type="Gene3D" id="2.40.33.10">
    <property type="entry name" value="PK beta-barrel domain-like"/>
    <property type="match status" value="1"/>
</dbReference>
<dbReference type="Gene3D" id="3.20.20.60">
    <property type="entry name" value="Phosphoenolpyruvate-binding domains"/>
    <property type="match status" value="1"/>
</dbReference>
<evidence type="ECO:0000259" key="15">
    <source>
        <dbReference type="Pfam" id="PF00224"/>
    </source>
</evidence>
<dbReference type="Pfam" id="PF02887">
    <property type="entry name" value="PK_C"/>
    <property type="match status" value="1"/>
</dbReference>
<dbReference type="EMBL" id="CP001734">
    <property type="protein sequence ID" value="ACV69536.1"/>
    <property type="molecule type" value="Genomic_DNA"/>
</dbReference>
<dbReference type="Proteomes" id="UP000001052">
    <property type="component" value="Chromosome"/>
</dbReference>
<dbReference type="InterPro" id="IPR040442">
    <property type="entry name" value="Pyrv_kinase-like_dom_sf"/>
</dbReference>
<evidence type="ECO:0000256" key="6">
    <source>
        <dbReference type="ARBA" id="ARBA00022723"/>
    </source>
</evidence>
<dbReference type="PRINTS" id="PR01050">
    <property type="entry name" value="PYRUVTKNASE"/>
</dbReference>
<evidence type="ECO:0000256" key="9">
    <source>
        <dbReference type="ARBA" id="ARBA00022840"/>
    </source>
</evidence>
<accession>C8X539</accession>
<evidence type="ECO:0000256" key="2">
    <source>
        <dbReference type="ARBA" id="ARBA00004997"/>
    </source>
</evidence>
<dbReference type="UniPathway" id="UPA00109">
    <property type="reaction ID" value="UER00188"/>
</dbReference>